<dbReference type="EMBL" id="FOHZ01000031">
    <property type="protein sequence ID" value="SET85259.1"/>
    <property type="molecule type" value="Genomic_DNA"/>
</dbReference>
<dbReference type="Gene3D" id="1.10.10.60">
    <property type="entry name" value="Homeodomain-like"/>
    <property type="match status" value="2"/>
</dbReference>
<sequence>MTKPKTLLNPWLGSVAIKPGMGAFHGESGDNKPHKHWAHQIVIGFDASVEVMSSETRCEGRGLWIPAGVTHQLKLSRVLCIYIDPNLDVCNALLPYIKNPSKRSIRALDEDFITECLSRFTGTENLLIALKAFERQYRGSKPSGPKSRLSDVLEALNAEASGGRSVSRAELAKMVCLSPSHFSHWFTECTGLPLRSYRKWLKLLTGFELSREMSLTDAAIASGFSDQAHFCRSVTEAFGVSPTVIQRLLSK</sequence>
<keyword evidence="7" id="KW-1185">Reference proteome</keyword>
<dbReference type="GO" id="GO:0003700">
    <property type="term" value="F:DNA-binding transcription factor activity"/>
    <property type="evidence" value="ECO:0007669"/>
    <property type="project" value="InterPro"/>
</dbReference>
<evidence type="ECO:0000259" key="5">
    <source>
        <dbReference type="PROSITE" id="PS01124"/>
    </source>
</evidence>
<organism evidence="6 7">
    <name type="scientific">Marinobacter segnicrescens</name>
    <dbReference type="NCBI Taxonomy" id="430453"/>
    <lineage>
        <taxon>Bacteria</taxon>
        <taxon>Pseudomonadati</taxon>
        <taxon>Pseudomonadota</taxon>
        <taxon>Gammaproteobacteria</taxon>
        <taxon>Pseudomonadales</taxon>
        <taxon>Marinobacteraceae</taxon>
        <taxon>Marinobacter</taxon>
    </lineage>
</organism>
<dbReference type="SMART" id="SM00342">
    <property type="entry name" value="HTH_ARAC"/>
    <property type="match status" value="1"/>
</dbReference>
<dbReference type="STRING" id="430453.SAMN04487962_13126"/>
<name>A0A1I0HMU3_9GAMM</name>
<dbReference type="RefSeq" id="WP_091854716.1">
    <property type="nucleotide sequence ID" value="NZ_FOHZ01000031.1"/>
</dbReference>
<dbReference type="InterPro" id="IPR050204">
    <property type="entry name" value="AraC_XylS_family_regulators"/>
</dbReference>
<comment type="function">
    <text evidence="4">Regulatory protein of the TOL plasmid xyl operons. XylS activates the xylXYZLTEGFJQKIH operon required for the degradation of toluene, m-xylene and p-xylene.</text>
</comment>
<keyword evidence="2 6" id="KW-0238">DNA-binding</keyword>
<dbReference type="SUPFAM" id="SSF46689">
    <property type="entry name" value="Homeodomain-like"/>
    <property type="match status" value="1"/>
</dbReference>
<dbReference type="GO" id="GO:0043565">
    <property type="term" value="F:sequence-specific DNA binding"/>
    <property type="evidence" value="ECO:0007669"/>
    <property type="project" value="InterPro"/>
</dbReference>
<evidence type="ECO:0000256" key="4">
    <source>
        <dbReference type="ARBA" id="ARBA00037345"/>
    </source>
</evidence>
<dbReference type="AlphaFoldDB" id="A0A1I0HMU3"/>
<evidence type="ECO:0000313" key="6">
    <source>
        <dbReference type="EMBL" id="SET85259.1"/>
    </source>
</evidence>
<dbReference type="PANTHER" id="PTHR46796">
    <property type="entry name" value="HTH-TYPE TRANSCRIPTIONAL ACTIVATOR RHAS-RELATED"/>
    <property type="match status" value="1"/>
</dbReference>
<proteinExistence type="predicted"/>
<reference evidence="7" key="1">
    <citation type="submission" date="2016-10" db="EMBL/GenBank/DDBJ databases">
        <authorList>
            <person name="Varghese N."/>
            <person name="Submissions S."/>
        </authorList>
    </citation>
    <scope>NUCLEOTIDE SEQUENCE [LARGE SCALE GENOMIC DNA]</scope>
    <source>
        <strain evidence="7">CGMCC 1.6489</strain>
    </source>
</reference>
<dbReference type="OrthoDB" id="5295226at2"/>
<evidence type="ECO:0000256" key="3">
    <source>
        <dbReference type="ARBA" id="ARBA00023163"/>
    </source>
</evidence>
<dbReference type="InterPro" id="IPR018060">
    <property type="entry name" value="HTH_AraC"/>
</dbReference>
<dbReference type="PROSITE" id="PS01124">
    <property type="entry name" value="HTH_ARAC_FAMILY_2"/>
    <property type="match status" value="1"/>
</dbReference>
<evidence type="ECO:0000256" key="1">
    <source>
        <dbReference type="ARBA" id="ARBA00023015"/>
    </source>
</evidence>
<dbReference type="InterPro" id="IPR009057">
    <property type="entry name" value="Homeodomain-like_sf"/>
</dbReference>
<keyword evidence="3" id="KW-0804">Transcription</keyword>
<keyword evidence="1" id="KW-0805">Transcription regulation</keyword>
<feature type="domain" description="HTH araC/xylS-type" evidence="5">
    <location>
        <begin position="150"/>
        <end position="248"/>
    </location>
</feature>
<evidence type="ECO:0000256" key="2">
    <source>
        <dbReference type="ARBA" id="ARBA00023125"/>
    </source>
</evidence>
<dbReference type="Pfam" id="PF12833">
    <property type="entry name" value="HTH_18"/>
    <property type="match status" value="1"/>
</dbReference>
<protein>
    <submittedName>
        <fullName evidence="6">AraC-type DNA-binding protein</fullName>
    </submittedName>
</protein>
<accession>A0A1I0HMU3</accession>
<evidence type="ECO:0000313" key="7">
    <source>
        <dbReference type="Proteomes" id="UP000198762"/>
    </source>
</evidence>
<gene>
    <name evidence="6" type="ORF">SAMN04487962_13126</name>
</gene>
<dbReference type="Proteomes" id="UP000198762">
    <property type="component" value="Unassembled WGS sequence"/>
</dbReference>